<dbReference type="PANTHER" id="PTHR43708:SF3">
    <property type="entry name" value="OXIDOREDUCTASE"/>
    <property type="match status" value="1"/>
</dbReference>
<evidence type="ECO:0000313" key="4">
    <source>
        <dbReference type="Proteomes" id="UP001138681"/>
    </source>
</evidence>
<evidence type="ECO:0000313" key="3">
    <source>
        <dbReference type="EMBL" id="MBV7260343.1"/>
    </source>
</evidence>
<dbReference type="InterPro" id="IPR000683">
    <property type="entry name" value="Gfo/Idh/MocA-like_OxRdtase_N"/>
</dbReference>
<accession>A0A9X1F6U8</accession>
<dbReference type="InterPro" id="IPR051317">
    <property type="entry name" value="Gfo/Idh/MocA_oxidoreduct"/>
</dbReference>
<evidence type="ECO:0000259" key="1">
    <source>
        <dbReference type="Pfam" id="PF01408"/>
    </source>
</evidence>
<protein>
    <submittedName>
        <fullName evidence="3">Gfo/Idh/MocA family oxidoreductase</fullName>
    </submittedName>
</protein>
<evidence type="ECO:0000259" key="2">
    <source>
        <dbReference type="Pfam" id="PF22725"/>
    </source>
</evidence>
<comment type="caution">
    <text evidence="3">The sequence shown here is derived from an EMBL/GenBank/DDBJ whole genome shotgun (WGS) entry which is preliminary data.</text>
</comment>
<dbReference type="PANTHER" id="PTHR43708">
    <property type="entry name" value="CONSERVED EXPRESSED OXIDOREDUCTASE (EUROFUNG)"/>
    <property type="match status" value="1"/>
</dbReference>
<dbReference type="EMBL" id="JAGSPC010000004">
    <property type="protein sequence ID" value="MBV7260343.1"/>
    <property type="molecule type" value="Genomic_DNA"/>
</dbReference>
<organism evidence="3 4">
    <name type="scientific">Erythrobacter crassostreae</name>
    <dbReference type="NCBI Taxonomy" id="2828328"/>
    <lineage>
        <taxon>Bacteria</taxon>
        <taxon>Pseudomonadati</taxon>
        <taxon>Pseudomonadota</taxon>
        <taxon>Alphaproteobacteria</taxon>
        <taxon>Sphingomonadales</taxon>
        <taxon>Erythrobacteraceae</taxon>
        <taxon>Erythrobacter/Porphyrobacter group</taxon>
        <taxon>Erythrobacter</taxon>
    </lineage>
</organism>
<reference evidence="3" key="1">
    <citation type="submission" date="2021-04" db="EMBL/GenBank/DDBJ databases">
        <authorList>
            <person name="Pira H."/>
            <person name="Risdian C."/>
            <person name="Wink J."/>
        </authorList>
    </citation>
    <scope>NUCLEOTIDE SEQUENCE</scope>
    <source>
        <strain evidence="3">WH158</strain>
    </source>
</reference>
<gene>
    <name evidence="3" type="ORF">KCG46_12250</name>
</gene>
<dbReference type="InterPro" id="IPR055170">
    <property type="entry name" value="GFO_IDH_MocA-like_dom"/>
</dbReference>
<keyword evidence="4" id="KW-1185">Reference proteome</keyword>
<dbReference type="Pfam" id="PF01408">
    <property type="entry name" value="GFO_IDH_MocA"/>
    <property type="match status" value="1"/>
</dbReference>
<dbReference type="GO" id="GO:0000166">
    <property type="term" value="F:nucleotide binding"/>
    <property type="evidence" value="ECO:0007669"/>
    <property type="project" value="InterPro"/>
</dbReference>
<name>A0A9X1F6U8_9SPHN</name>
<sequence length="387" mass="41044">MQMGMVGGGVGAFIGAVHRMAAALDGEIDLVCGAFSRDAEACLTTGRELGLPEDRCYADFETMLSGEAARTNAMQCVSIVTPNHVHVPMADAAARAGYHVISDKPAGISLAEVEALAETLAETKTGYALTHTYLGYPMVWHAREIAARPEFGAVRKVIVNYTQGWLALPAEKSGNKQAAWRVDPALAGPAGALGDIGSHAHSLAEFIAHSRMNSLSARLRSHLPDRPLDDDGSIDFTLENGATGTLISSQICAGDENDLFIRVYGENASLEWRQMEPNTLIERRGSGETIVHRAGIDKPLSEEALSRCRLPSGHPEGYVEAFANLYRNTARALRDGANPIALGVPGIAEALRGMAFLEASITSSANDGAWTDVKAPSVGPDLKGLLA</sequence>
<dbReference type="AlphaFoldDB" id="A0A9X1F6U8"/>
<proteinExistence type="predicted"/>
<feature type="domain" description="GFO/IDH/MocA-like oxidoreductase" evidence="2">
    <location>
        <begin position="141"/>
        <end position="271"/>
    </location>
</feature>
<dbReference type="Pfam" id="PF22725">
    <property type="entry name" value="GFO_IDH_MocA_C3"/>
    <property type="match status" value="1"/>
</dbReference>
<feature type="domain" description="Gfo/Idh/MocA-like oxidoreductase N-terminal" evidence="1">
    <location>
        <begin position="3"/>
        <end position="125"/>
    </location>
</feature>
<dbReference type="Proteomes" id="UP001138681">
    <property type="component" value="Unassembled WGS sequence"/>
</dbReference>